<protein>
    <recommendedName>
        <fullName evidence="3">DUF3887 domain-containing protein</fullName>
    </recommendedName>
</protein>
<reference evidence="2" key="1">
    <citation type="journal article" date="2019" name="Int. J. Syst. Evol. Microbiol.">
        <title>The Global Catalogue of Microorganisms (GCM) 10K type strain sequencing project: providing services to taxonomists for standard genome sequencing and annotation.</title>
        <authorList>
            <consortium name="The Broad Institute Genomics Platform"/>
            <consortium name="The Broad Institute Genome Sequencing Center for Infectious Disease"/>
            <person name="Wu L."/>
            <person name="Ma J."/>
        </authorList>
    </citation>
    <scope>NUCLEOTIDE SEQUENCE [LARGE SCALE GENOMIC DNA]</scope>
    <source>
        <strain evidence="2">CECT 7477</strain>
    </source>
</reference>
<evidence type="ECO:0000313" key="2">
    <source>
        <dbReference type="Proteomes" id="UP001595814"/>
    </source>
</evidence>
<evidence type="ECO:0008006" key="3">
    <source>
        <dbReference type="Google" id="ProtNLM"/>
    </source>
</evidence>
<evidence type="ECO:0000313" key="1">
    <source>
        <dbReference type="EMBL" id="MFC4096460.1"/>
    </source>
</evidence>
<organism evidence="1 2">
    <name type="scientific">Euzebyella saccharophila</name>
    <dbReference type="NCBI Taxonomy" id="679664"/>
    <lineage>
        <taxon>Bacteria</taxon>
        <taxon>Pseudomonadati</taxon>
        <taxon>Bacteroidota</taxon>
        <taxon>Flavobacteriia</taxon>
        <taxon>Flavobacteriales</taxon>
        <taxon>Flavobacteriaceae</taxon>
        <taxon>Euzebyella</taxon>
    </lineage>
</organism>
<comment type="caution">
    <text evidence="1">The sequence shown here is derived from an EMBL/GenBank/DDBJ whole genome shotgun (WGS) entry which is preliminary data.</text>
</comment>
<proteinExistence type="predicted"/>
<accession>A0ABV8JXH2</accession>
<name>A0ABV8JXH2_9FLAO</name>
<dbReference type="RefSeq" id="WP_192463523.1">
    <property type="nucleotide sequence ID" value="NZ_JACYFJ010000008.1"/>
</dbReference>
<keyword evidence="2" id="KW-1185">Reference proteome</keyword>
<sequence length="148" mass="17537">MKRPYLNFVVLFLLFYSGFYMATAQDKYLNNIQETQELSKNIATLFKENQVSTAFGRLTPYWPMPQNELNAIEEKTIKYLNLLENRFGTAIGADKIKNETISNIALRETYLVRYSKSAIRLKFTYYKNDYGWIVNAFKWDDAFDEEFE</sequence>
<dbReference type="EMBL" id="JBHSAW010000008">
    <property type="protein sequence ID" value="MFC4096460.1"/>
    <property type="molecule type" value="Genomic_DNA"/>
</dbReference>
<gene>
    <name evidence="1" type="ORF">ACFOUT_11290</name>
</gene>
<dbReference type="Proteomes" id="UP001595814">
    <property type="component" value="Unassembled WGS sequence"/>
</dbReference>